<dbReference type="InParanoid" id="A0A251VQI2"/>
<dbReference type="Proteomes" id="UP000215914">
    <property type="component" value="Chromosome 1"/>
</dbReference>
<keyword evidence="2" id="KW-1185">Reference proteome</keyword>
<name>A0A251VQI2_HELAN</name>
<evidence type="ECO:0000313" key="1">
    <source>
        <dbReference type="EMBL" id="OTG37805.1"/>
    </source>
</evidence>
<protein>
    <submittedName>
        <fullName evidence="1">Uncharacterized protein</fullName>
    </submittedName>
</protein>
<sequence>MYLTKKINWVCPKGHNVQDFETLRTKLINFKGKGQRLKFETNIKDKTCNLLINKILIHVVHSLN</sequence>
<dbReference type="EMBL" id="CM007890">
    <property type="protein sequence ID" value="OTG37805.1"/>
    <property type="molecule type" value="Genomic_DNA"/>
</dbReference>
<dbReference type="AlphaFoldDB" id="A0A251VQI2"/>
<proteinExistence type="predicted"/>
<organism evidence="1 2">
    <name type="scientific">Helianthus annuus</name>
    <name type="common">Common sunflower</name>
    <dbReference type="NCBI Taxonomy" id="4232"/>
    <lineage>
        <taxon>Eukaryota</taxon>
        <taxon>Viridiplantae</taxon>
        <taxon>Streptophyta</taxon>
        <taxon>Embryophyta</taxon>
        <taxon>Tracheophyta</taxon>
        <taxon>Spermatophyta</taxon>
        <taxon>Magnoliopsida</taxon>
        <taxon>eudicotyledons</taxon>
        <taxon>Gunneridae</taxon>
        <taxon>Pentapetalae</taxon>
        <taxon>asterids</taxon>
        <taxon>campanulids</taxon>
        <taxon>Asterales</taxon>
        <taxon>Asteraceae</taxon>
        <taxon>Asteroideae</taxon>
        <taxon>Heliantheae alliance</taxon>
        <taxon>Heliantheae</taxon>
        <taxon>Helianthus</taxon>
    </lineage>
</organism>
<gene>
    <name evidence="1" type="ORF">HannXRQ_Chr01g0022851</name>
</gene>
<reference evidence="2" key="1">
    <citation type="journal article" date="2017" name="Nature">
        <title>The sunflower genome provides insights into oil metabolism, flowering and Asterid evolution.</title>
        <authorList>
            <person name="Badouin H."/>
            <person name="Gouzy J."/>
            <person name="Grassa C.J."/>
            <person name="Murat F."/>
            <person name="Staton S.E."/>
            <person name="Cottret L."/>
            <person name="Lelandais-Briere C."/>
            <person name="Owens G.L."/>
            <person name="Carrere S."/>
            <person name="Mayjonade B."/>
            <person name="Legrand L."/>
            <person name="Gill N."/>
            <person name="Kane N.C."/>
            <person name="Bowers J.E."/>
            <person name="Hubner S."/>
            <person name="Bellec A."/>
            <person name="Berard A."/>
            <person name="Berges H."/>
            <person name="Blanchet N."/>
            <person name="Boniface M.C."/>
            <person name="Brunel D."/>
            <person name="Catrice O."/>
            <person name="Chaidir N."/>
            <person name="Claudel C."/>
            <person name="Donnadieu C."/>
            <person name="Faraut T."/>
            <person name="Fievet G."/>
            <person name="Helmstetter N."/>
            <person name="King M."/>
            <person name="Knapp S.J."/>
            <person name="Lai Z."/>
            <person name="Le Paslier M.C."/>
            <person name="Lippi Y."/>
            <person name="Lorenzon L."/>
            <person name="Mandel J.R."/>
            <person name="Marage G."/>
            <person name="Marchand G."/>
            <person name="Marquand E."/>
            <person name="Bret-Mestries E."/>
            <person name="Morien E."/>
            <person name="Nambeesan S."/>
            <person name="Nguyen T."/>
            <person name="Pegot-Espagnet P."/>
            <person name="Pouilly N."/>
            <person name="Raftis F."/>
            <person name="Sallet E."/>
            <person name="Schiex T."/>
            <person name="Thomas J."/>
            <person name="Vandecasteele C."/>
            <person name="Vares D."/>
            <person name="Vear F."/>
            <person name="Vautrin S."/>
            <person name="Crespi M."/>
            <person name="Mangin B."/>
            <person name="Burke J.M."/>
            <person name="Salse J."/>
            <person name="Munos S."/>
            <person name="Vincourt P."/>
            <person name="Rieseberg L.H."/>
            <person name="Langlade N.B."/>
        </authorList>
    </citation>
    <scope>NUCLEOTIDE SEQUENCE [LARGE SCALE GENOMIC DNA]</scope>
    <source>
        <strain evidence="2">cv. SF193</strain>
    </source>
</reference>
<accession>A0A251VQI2</accession>
<evidence type="ECO:0000313" key="2">
    <source>
        <dbReference type="Proteomes" id="UP000215914"/>
    </source>
</evidence>